<comment type="subcellular location">
    <subcellularLocation>
        <location evidence="1 9 10">Cytoplasm</location>
    </subcellularLocation>
</comment>
<evidence type="ECO:0000256" key="12">
    <source>
        <dbReference type="PIRSR" id="PIRSR001174-2"/>
    </source>
</evidence>
<dbReference type="GO" id="GO:0006515">
    <property type="term" value="P:protein quality control for misfolded or incompletely synthesized proteins"/>
    <property type="evidence" value="ECO:0007669"/>
    <property type="project" value="UniProtKB-UniRule"/>
</dbReference>
<dbReference type="Proteomes" id="UP000316921">
    <property type="component" value="Chromosome"/>
</dbReference>
<dbReference type="Gene3D" id="1.20.5.5270">
    <property type="match status" value="1"/>
</dbReference>
<evidence type="ECO:0000256" key="15">
    <source>
        <dbReference type="SAM" id="MobiDB-lite"/>
    </source>
</evidence>
<feature type="compositionally biased region" description="Basic and acidic residues" evidence="15">
    <location>
        <begin position="1"/>
        <end position="12"/>
    </location>
</feature>
<dbReference type="CDD" id="cd19500">
    <property type="entry name" value="RecA-like_Lon"/>
    <property type="match status" value="1"/>
</dbReference>
<feature type="domain" description="Lon N-terminal" evidence="17">
    <location>
        <begin position="77"/>
        <end position="272"/>
    </location>
</feature>
<dbReference type="NCBIfam" id="TIGR00763">
    <property type="entry name" value="lon"/>
    <property type="match status" value="1"/>
</dbReference>
<dbReference type="Pfam" id="PF22667">
    <property type="entry name" value="Lon_lid"/>
    <property type="match status" value="1"/>
</dbReference>
<evidence type="ECO:0000313" key="19">
    <source>
        <dbReference type="Proteomes" id="UP000316921"/>
    </source>
</evidence>
<dbReference type="PIRSF" id="PIRSF001174">
    <property type="entry name" value="Lon_proteas"/>
    <property type="match status" value="1"/>
</dbReference>
<dbReference type="PRINTS" id="PR00830">
    <property type="entry name" value="ENDOLAPTASE"/>
</dbReference>
<evidence type="ECO:0000259" key="16">
    <source>
        <dbReference type="PROSITE" id="PS51786"/>
    </source>
</evidence>
<dbReference type="KEGG" id="pbap:Pla133_21740"/>
<evidence type="ECO:0000256" key="6">
    <source>
        <dbReference type="ARBA" id="ARBA00022825"/>
    </source>
</evidence>
<dbReference type="PROSITE" id="PS01046">
    <property type="entry name" value="LON_SER"/>
    <property type="match status" value="1"/>
</dbReference>
<feature type="compositionally biased region" description="Low complexity" evidence="15">
    <location>
        <begin position="20"/>
        <end position="36"/>
    </location>
</feature>
<dbReference type="EC" id="3.4.21.53" evidence="9 10"/>
<comment type="function">
    <text evidence="9">ATP-dependent serine protease that mediates the selective degradation of mutant and abnormal proteins as well as certain short-lived regulatory proteins. Required for cellular homeostasis and for survival from DNA damage and developmental changes induced by stress. Degrades polypeptides processively to yield small peptide fragments that are 5 to 10 amino acids long. Binds to DNA in a double-stranded, site-specific manner.</text>
</comment>
<dbReference type="EMBL" id="CP036287">
    <property type="protein sequence ID" value="QDU67096.1"/>
    <property type="molecule type" value="Genomic_DNA"/>
</dbReference>
<evidence type="ECO:0000256" key="9">
    <source>
        <dbReference type="HAMAP-Rule" id="MF_01973"/>
    </source>
</evidence>
<evidence type="ECO:0000256" key="1">
    <source>
        <dbReference type="ARBA" id="ARBA00004496"/>
    </source>
</evidence>
<dbReference type="FunFam" id="3.40.50.300:FF:000382">
    <property type="entry name" value="Lon protease homolog 2, peroxisomal"/>
    <property type="match status" value="1"/>
</dbReference>
<keyword evidence="3 9" id="KW-0645">Protease</keyword>
<evidence type="ECO:0000256" key="8">
    <source>
        <dbReference type="ARBA" id="ARBA00023016"/>
    </source>
</evidence>
<dbReference type="InterPro" id="IPR015947">
    <property type="entry name" value="PUA-like_sf"/>
</dbReference>
<feature type="domain" description="Lon proteolytic" evidence="16">
    <location>
        <begin position="658"/>
        <end position="839"/>
    </location>
</feature>
<comment type="induction">
    <text evidence="9">By heat shock.</text>
</comment>
<dbReference type="InterPro" id="IPR003593">
    <property type="entry name" value="AAA+_ATPase"/>
</dbReference>
<dbReference type="PROSITE" id="PS51786">
    <property type="entry name" value="LON_PROTEOLYTIC"/>
    <property type="match status" value="1"/>
</dbReference>
<dbReference type="InterPro" id="IPR003111">
    <property type="entry name" value="Lon_prtase_N"/>
</dbReference>
<dbReference type="FunFam" id="1.20.5.5270:FF:000002">
    <property type="entry name" value="Lon protease homolog"/>
    <property type="match status" value="1"/>
</dbReference>
<evidence type="ECO:0000256" key="14">
    <source>
        <dbReference type="RuleBase" id="RU000591"/>
    </source>
</evidence>
<gene>
    <name evidence="18" type="primary">lon2</name>
    <name evidence="9" type="synonym">lon</name>
    <name evidence="18" type="ORF">Pla133_21740</name>
</gene>
<dbReference type="GO" id="GO:0004252">
    <property type="term" value="F:serine-type endopeptidase activity"/>
    <property type="evidence" value="ECO:0007669"/>
    <property type="project" value="UniProtKB-UniRule"/>
</dbReference>
<name>A0A518BJE1_9BACT</name>
<evidence type="ECO:0000256" key="2">
    <source>
        <dbReference type="ARBA" id="ARBA00022490"/>
    </source>
</evidence>
<feature type="active site" evidence="9 11">
    <location>
        <position position="745"/>
    </location>
</feature>
<keyword evidence="7 9" id="KW-0067">ATP-binding</keyword>
<dbReference type="FunFam" id="3.30.230.10:FF:000019">
    <property type="entry name" value="Lon protease homolog 2, peroxisomal"/>
    <property type="match status" value="1"/>
</dbReference>
<comment type="subunit">
    <text evidence="9 10">Homohexamer. Organized in a ring with a central cavity.</text>
</comment>
<dbReference type="InterPro" id="IPR014721">
    <property type="entry name" value="Ribsml_uS5_D2-typ_fold_subgr"/>
</dbReference>
<dbReference type="SUPFAM" id="SSF54211">
    <property type="entry name" value="Ribosomal protein S5 domain 2-like"/>
    <property type="match status" value="1"/>
</dbReference>
<dbReference type="SMART" id="SM00464">
    <property type="entry name" value="LON"/>
    <property type="match status" value="1"/>
</dbReference>
<protein>
    <recommendedName>
        <fullName evidence="9 10">Lon protease</fullName>
        <ecNumber evidence="9 10">3.4.21.53</ecNumber>
    </recommendedName>
    <alternativeName>
        <fullName evidence="9">ATP-dependent protease La</fullName>
    </alternativeName>
</protein>
<evidence type="ECO:0000256" key="7">
    <source>
        <dbReference type="ARBA" id="ARBA00022840"/>
    </source>
</evidence>
<dbReference type="GO" id="GO:0004176">
    <property type="term" value="F:ATP-dependent peptidase activity"/>
    <property type="evidence" value="ECO:0007669"/>
    <property type="project" value="UniProtKB-UniRule"/>
</dbReference>
<evidence type="ECO:0000256" key="11">
    <source>
        <dbReference type="PIRSR" id="PIRSR001174-1"/>
    </source>
</evidence>
<dbReference type="Pfam" id="PF00004">
    <property type="entry name" value="AAA"/>
    <property type="match status" value="1"/>
</dbReference>
<comment type="catalytic activity">
    <reaction evidence="9 10 13">
        <text>Hydrolysis of proteins in presence of ATP.</text>
        <dbReference type="EC" id="3.4.21.53"/>
    </reaction>
</comment>
<dbReference type="SMART" id="SM00382">
    <property type="entry name" value="AAA"/>
    <property type="match status" value="1"/>
</dbReference>
<dbReference type="Gene3D" id="3.40.50.300">
    <property type="entry name" value="P-loop containing nucleotide triphosphate hydrolases"/>
    <property type="match status" value="1"/>
</dbReference>
<sequence length="849" mass="93476">MKLPEDEIHPAAEGDEAAESTEVVETAEAQAKSAAPASPPRRRKRATKTASKAKGKTKSRAGSKSARERDDWPADQMIVVAVRGMVLFPGVVLPVVVGRERSIKAIQAAIQGERNIGLLLQRDPDDEAPETDDLFQFGTSAEILRYVTAPDGTHHVIVQGKNRFRVLEYVSTEPYLIARVEVIERTEVPDDDEHIAARMMHLKHQAIEAVRLLPEHPEELDTAIQNATDPASLTDMVATFMELPPHEKQELLETVDLRARMDAVSSKLAHLVQVLSLTNELRQRTRGSMEKAQREYFLREQLKQIQEELGEDASPELTDLERKLDEAKLPEEASKEAKKELQRLRRMPEAAAEYGLIRNYLETLSELPWGKSTADSINLTRARKILDEDHFGLEQVKKRILEFLAVRKLKPDGTSPILCLVGPPGVGKTSLGKSVARAMGREFVRLSLGGVHDESEIRGHRRTYVGAMPGNIIQSIKRAGSNNPVFMLDEMDKLGQSFHGDPSAALLEVLDPAQNSSFRDHYLAVPFDLSRVMFLATANRLDTIPGPLRDRCEVIELSGYTEEEKLQIAKRYLLGRQTEDNGLSAKNFALGDDALKELVRHYTREAGCRGLERQIGSVARWAATAIASGERKKVTVKKSDLHGILGPRKFESELKLRTSVPGVATGLAWTPAGGDILFIEATRMPGKGNLIITGQLGDVMKESVRAALSLVKARADQLGIQREAFDTCDLHIHFPAGAIPKDGPSAGVTVVTALVSVFTGRKIHPTVAMTGEISLRGMVLPVGGVKEKVLAAYRAGIKKVLLPARNVSDLEEVGDRVLDAIEIVPLTTIEEALEHALHRRPVPGFEPTC</sequence>
<organism evidence="18 19">
    <name type="scientific">Engelhardtia mirabilis</name>
    <dbReference type="NCBI Taxonomy" id="2528011"/>
    <lineage>
        <taxon>Bacteria</taxon>
        <taxon>Pseudomonadati</taxon>
        <taxon>Planctomycetota</taxon>
        <taxon>Planctomycetia</taxon>
        <taxon>Planctomycetia incertae sedis</taxon>
        <taxon>Engelhardtia</taxon>
    </lineage>
</organism>
<dbReference type="PROSITE" id="PS51787">
    <property type="entry name" value="LON_N"/>
    <property type="match status" value="1"/>
</dbReference>
<keyword evidence="5 9" id="KW-0378">Hydrolase</keyword>
<dbReference type="InterPro" id="IPR008269">
    <property type="entry name" value="Lon_proteolytic"/>
</dbReference>
<dbReference type="InterPro" id="IPR008268">
    <property type="entry name" value="Peptidase_S16_AS"/>
</dbReference>
<dbReference type="Gene3D" id="1.20.58.1480">
    <property type="match status" value="1"/>
</dbReference>
<dbReference type="Gene3D" id="2.30.130.40">
    <property type="entry name" value="LON domain-like"/>
    <property type="match status" value="1"/>
</dbReference>
<dbReference type="RefSeq" id="WP_419192347.1">
    <property type="nucleotide sequence ID" value="NZ_CP036287.1"/>
</dbReference>
<keyword evidence="8 9" id="KW-0346">Stress response</keyword>
<dbReference type="GO" id="GO:0016887">
    <property type="term" value="F:ATP hydrolysis activity"/>
    <property type="evidence" value="ECO:0007669"/>
    <property type="project" value="UniProtKB-UniRule"/>
</dbReference>
<evidence type="ECO:0000256" key="4">
    <source>
        <dbReference type="ARBA" id="ARBA00022741"/>
    </source>
</evidence>
<dbReference type="Gene3D" id="3.30.230.10">
    <property type="match status" value="1"/>
</dbReference>
<accession>A0A518BJE1</accession>
<dbReference type="InterPro" id="IPR054594">
    <property type="entry name" value="Lon_lid"/>
</dbReference>
<feature type="region of interest" description="Disordered" evidence="15">
    <location>
        <begin position="1"/>
        <end position="70"/>
    </location>
</feature>
<keyword evidence="19" id="KW-1185">Reference proteome</keyword>
<feature type="binding site" evidence="9 12">
    <location>
        <begin position="422"/>
        <end position="429"/>
    </location>
    <ligand>
        <name>ATP</name>
        <dbReference type="ChEBI" id="CHEBI:30616"/>
    </ligand>
</feature>
<dbReference type="InterPro" id="IPR046336">
    <property type="entry name" value="Lon_prtase_N_sf"/>
</dbReference>
<dbReference type="InterPro" id="IPR027417">
    <property type="entry name" value="P-loop_NTPase"/>
</dbReference>
<dbReference type="InterPro" id="IPR027065">
    <property type="entry name" value="Lon_Prtase"/>
</dbReference>
<dbReference type="AlphaFoldDB" id="A0A518BJE1"/>
<evidence type="ECO:0000256" key="5">
    <source>
        <dbReference type="ARBA" id="ARBA00022801"/>
    </source>
</evidence>
<evidence type="ECO:0000313" key="18">
    <source>
        <dbReference type="EMBL" id="QDU67096.1"/>
    </source>
</evidence>
<evidence type="ECO:0000256" key="13">
    <source>
        <dbReference type="PROSITE-ProRule" id="PRU01122"/>
    </source>
</evidence>
<evidence type="ECO:0000256" key="3">
    <source>
        <dbReference type="ARBA" id="ARBA00022670"/>
    </source>
</evidence>
<feature type="compositionally biased region" description="Basic residues" evidence="15">
    <location>
        <begin position="40"/>
        <end position="61"/>
    </location>
</feature>
<dbReference type="GO" id="GO:0043565">
    <property type="term" value="F:sequence-specific DNA binding"/>
    <property type="evidence" value="ECO:0007669"/>
    <property type="project" value="UniProtKB-UniRule"/>
</dbReference>
<dbReference type="GO" id="GO:0034605">
    <property type="term" value="P:cellular response to heat"/>
    <property type="evidence" value="ECO:0007669"/>
    <property type="project" value="UniProtKB-UniRule"/>
</dbReference>
<dbReference type="InterPro" id="IPR003959">
    <property type="entry name" value="ATPase_AAA_core"/>
</dbReference>
<evidence type="ECO:0000259" key="17">
    <source>
        <dbReference type="PROSITE" id="PS51787"/>
    </source>
</evidence>
<dbReference type="InterPro" id="IPR020568">
    <property type="entry name" value="Ribosomal_Su5_D2-typ_SF"/>
</dbReference>
<dbReference type="HAMAP" id="MF_01973">
    <property type="entry name" value="lon_bact"/>
    <property type="match status" value="1"/>
</dbReference>
<dbReference type="Pfam" id="PF05362">
    <property type="entry name" value="Lon_C"/>
    <property type="match status" value="1"/>
</dbReference>
<feature type="active site" evidence="9 11">
    <location>
        <position position="788"/>
    </location>
</feature>
<keyword evidence="2 9" id="KW-0963">Cytoplasm</keyword>
<proteinExistence type="evidence at transcript level"/>
<dbReference type="Pfam" id="PF02190">
    <property type="entry name" value="LON_substr_bdg"/>
    <property type="match status" value="1"/>
</dbReference>
<dbReference type="SUPFAM" id="SSF88697">
    <property type="entry name" value="PUA domain-like"/>
    <property type="match status" value="1"/>
</dbReference>
<comment type="similarity">
    <text evidence="9 10 13 14">Belongs to the peptidase S16 family.</text>
</comment>
<dbReference type="GO" id="GO:0005737">
    <property type="term" value="C:cytoplasm"/>
    <property type="evidence" value="ECO:0007669"/>
    <property type="project" value="UniProtKB-SubCell"/>
</dbReference>
<dbReference type="Gene3D" id="1.10.8.60">
    <property type="match status" value="1"/>
</dbReference>
<dbReference type="PANTHER" id="PTHR10046">
    <property type="entry name" value="ATP DEPENDENT LON PROTEASE FAMILY MEMBER"/>
    <property type="match status" value="1"/>
</dbReference>
<reference evidence="18 19" key="1">
    <citation type="submission" date="2019-02" db="EMBL/GenBank/DDBJ databases">
        <title>Deep-cultivation of Planctomycetes and their phenomic and genomic characterization uncovers novel biology.</title>
        <authorList>
            <person name="Wiegand S."/>
            <person name="Jogler M."/>
            <person name="Boedeker C."/>
            <person name="Pinto D."/>
            <person name="Vollmers J."/>
            <person name="Rivas-Marin E."/>
            <person name="Kohn T."/>
            <person name="Peeters S.H."/>
            <person name="Heuer A."/>
            <person name="Rast P."/>
            <person name="Oberbeckmann S."/>
            <person name="Bunk B."/>
            <person name="Jeske O."/>
            <person name="Meyerdierks A."/>
            <person name="Storesund J.E."/>
            <person name="Kallscheuer N."/>
            <person name="Luecker S."/>
            <person name="Lage O.M."/>
            <person name="Pohl T."/>
            <person name="Merkel B.J."/>
            <person name="Hornburger P."/>
            <person name="Mueller R.-W."/>
            <person name="Bruemmer F."/>
            <person name="Labrenz M."/>
            <person name="Spormann A.M."/>
            <person name="Op den Camp H."/>
            <person name="Overmann J."/>
            <person name="Amann R."/>
            <person name="Jetten M.S.M."/>
            <person name="Mascher T."/>
            <person name="Medema M.H."/>
            <person name="Devos D.P."/>
            <person name="Kaster A.-K."/>
            <person name="Ovreas L."/>
            <person name="Rohde M."/>
            <person name="Galperin M.Y."/>
            <person name="Jogler C."/>
        </authorList>
    </citation>
    <scope>NUCLEOTIDE SEQUENCE [LARGE SCALE GENOMIC DNA]</scope>
    <source>
        <strain evidence="18 19">Pla133</strain>
    </source>
</reference>
<keyword evidence="4 9" id="KW-0547">Nucleotide-binding</keyword>
<evidence type="ECO:0000256" key="10">
    <source>
        <dbReference type="PIRNR" id="PIRNR001174"/>
    </source>
</evidence>
<dbReference type="InterPro" id="IPR004815">
    <property type="entry name" value="Lon_bac/euk-typ"/>
</dbReference>
<dbReference type="InterPro" id="IPR027543">
    <property type="entry name" value="Lon_bac"/>
</dbReference>
<dbReference type="SUPFAM" id="SSF52540">
    <property type="entry name" value="P-loop containing nucleoside triphosphate hydrolases"/>
    <property type="match status" value="1"/>
</dbReference>
<keyword evidence="6 9" id="KW-0720">Serine protease</keyword>
<dbReference type="GO" id="GO:0005524">
    <property type="term" value="F:ATP binding"/>
    <property type="evidence" value="ECO:0007669"/>
    <property type="project" value="UniProtKB-UniRule"/>
</dbReference>